<evidence type="ECO:0000313" key="3">
    <source>
        <dbReference type="Proteomes" id="UP001501436"/>
    </source>
</evidence>
<accession>A0ABP9FVY0</accession>
<proteinExistence type="predicted"/>
<evidence type="ECO:0000259" key="1">
    <source>
        <dbReference type="PROSITE" id="PS50042"/>
    </source>
</evidence>
<dbReference type="CDD" id="cd00038">
    <property type="entry name" value="CAP_ED"/>
    <property type="match status" value="1"/>
</dbReference>
<dbReference type="RefSeq" id="WP_345331366.1">
    <property type="nucleotide sequence ID" value="NZ_BAABJI010000002.1"/>
</dbReference>
<comment type="caution">
    <text evidence="2">The sequence shown here is derived from an EMBL/GenBank/DDBJ whole genome shotgun (WGS) entry which is preliminary data.</text>
</comment>
<dbReference type="InterPro" id="IPR018490">
    <property type="entry name" value="cNMP-bd_dom_sf"/>
</dbReference>
<protein>
    <submittedName>
        <fullName evidence="2">Crp/Fnr family transcriptional regulator</fullName>
    </submittedName>
</protein>
<dbReference type="PROSITE" id="PS50042">
    <property type="entry name" value="CNMP_BINDING_3"/>
    <property type="match status" value="1"/>
</dbReference>
<keyword evidence="3" id="KW-1185">Reference proteome</keyword>
<dbReference type="Pfam" id="PF00027">
    <property type="entry name" value="cNMP_binding"/>
    <property type="match status" value="1"/>
</dbReference>
<dbReference type="EMBL" id="BAABJI010000002">
    <property type="protein sequence ID" value="GAA4918926.1"/>
    <property type="molecule type" value="Genomic_DNA"/>
</dbReference>
<dbReference type="Proteomes" id="UP001501436">
    <property type="component" value="Unassembled WGS sequence"/>
</dbReference>
<feature type="domain" description="Cyclic nucleotide-binding" evidence="1">
    <location>
        <begin position="10"/>
        <end position="112"/>
    </location>
</feature>
<gene>
    <name evidence="2" type="ORF">GCM10023313_23220</name>
</gene>
<dbReference type="Gene3D" id="2.60.120.10">
    <property type="entry name" value="Jelly Rolls"/>
    <property type="match status" value="1"/>
</dbReference>
<dbReference type="SUPFAM" id="SSF51206">
    <property type="entry name" value="cAMP-binding domain-like"/>
    <property type="match status" value="1"/>
</dbReference>
<sequence>MSQLINTIKHLINISEDEEAIVKSLFKPLELKAGDFFVEEGQVCRYVGFIEKGLVRYYMNDDGNHKTLYFNNEDEFISNYQSFIPRKPSNTNIQAIEDTRLQVISFENLQRLYVTVHEGEKLGRLGIESVFINSLEQLKSFYRDSPAERYRQFLQAYPHLAQRIPQYYIASYVGIKPQSLSRIRKRLVSKTG</sequence>
<organism evidence="2 3">
    <name type="scientific">Mucilaginibacter defluvii</name>
    <dbReference type="NCBI Taxonomy" id="1196019"/>
    <lineage>
        <taxon>Bacteria</taxon>
        <taxon>Pseudomonadati</taxon>
        <taxon>Bacteroidota</taxon>
        <taxon>Sphingobacteriia</taxon>
        <taxon>Sphingobacteriales</taxon>
        <taxon>Sphingobacteriaceae</taxon>
        <taxon>Mucilaginibacter</taxon>
    </lineage>
</organism>
<name>A0ABP9FVY0_9SPHI</name>
<reference evidence="3" key="1">
    <citation type="journal article" date="2019" name="Int. J. Syst. Evol. Microbiol.">
        <title>The Global Catalogue of Microorganisms (GCM) 10K type strain sequencing project: providing services to taxonomists for standard genome sequencing and annotation.</title>
        <authorList>
            <consortium name="The Broad Institute Genomics Platform"/>
            <consortium name="The Broad Institute Genome Sequencing Center for Infectious Disease"/>
            <person name="Wu L."/>
            <person name="Ma J."/>
        </authorList>
    </citation>
    <scope>NUCLEOTIDE SEQUENCE [LARGE SCALE GENOMIC DNA]</scope>
    <source>
        <strain evidence="3">JCM 18283</strain>
    </source>
</reference>
<dbReference type="InterPro" id="IPR000595">
    <property type="entry name" value="cNMP-bd_dom"/>
</dbReference>
<evidence type="ECO:0000313" key="2">
    <source>
        <dbReference type="EMBL" id="GAA4918926.1"/>
    </source>
</evidence>
<dbReference type="InterPro" id="IPR014710">
    <property type="entry name" value="RmlC-like_jellyroll"/>
</dbReference>